<protein>
    <submittedName>
        <fullName evidence="1">CLUMA_CG004540, isoform A</fullName>
    </submittedName>
</protein>
<sequence>MLLPGKQQKQPTEQEDCDFYRKLQMLWLAFDMIRSSCAVFLSPLFSKFHVRHSFYNNNTIQWFLIHLVLDHVIKQQSNGENYTEEQKLIK</sequence>
<proteinExistence type="predicted"/>
<organism evidence="1 2">
    <name type="scientific">Clunio marinus</name>
    <dbReference type="NCBI Taxonomy" id="568069"/>
    <lineage>
        <taxon>Eukaryota</taxon>
        <taxon>Metazoa</taxon>
        <taxon>Ecdysozoa</taxon>
        <taxon>Arthropoda</taxon>
        <taxon>Hexapoda</taxon>
        <taxon>Insecta</taxon>
        <taxon>Pterygota</taxon>
        <taxon>Neoptera</taxon>
        <taxon>Endopterygota</taxon>
        <taxon>Diptera</taxon>
        <taxon>Nematocera</taxon>
        <taxon>Chironomoidea</taxon>
        <taxon>Chironomidae</taxon>
        <taxon>Clunio</taxon>
    </lineage>
</organism>
<dbReference type="EMBL" id="CVRI01000020">
    <property type="protein sequence ID" value="CRK90850.1"/>
    <property type="molecule type" value="Genomic_DNA"/>
</dbReference>
<dbReference type="Proteomes" id="UP000183832">
    <property type="component" value="Unassembled WGS sequence"/>
</dbReference>
<name>A0A1J1HTG3_9DIPT</name>
<reference evidence="1 2" key="1">
    <citation type="submission" date="2015-04" db="EMBL/GenBank/DDBJ databases">
        <authorList>
            <person name="Syromyatnikov M.Y."/>
            <person name="Popov V.N."/>
        </authorList>
    </citation>
    <scope>NUCLEOTIDE SEQUENCE [LARGE SCALE GENOMIC DNA]</scope>
</reference>
<gene>
    <name evidence="1" type="ORF">CLUMA_CG004540</name>
</gene>
<evidence type="ECO:0000313" key="2">
    <source>
        <dbReference type="Proteomes" id="UP000183832"/>
    </source>
</evidence>
<keyword evidence="2" id="KW-1185">Reference proteome</keyword>
<dbReference type="AlphaFoldDB" id="A0A1J1HTG3"/>
<evidence type="ECO:0000313" key="1">
    <source>
        <dbReference type="EMBL" id="CRK90850.1"/>
    </source>
</evidence>
<accession>A0A1J1HTG3</accession>